<dbReference type="InterPro" id="IPR037297">
    <property type="entry name" value="ArtJ_PBP2"/>
</dbReference>
<comment type="similarity">
    <text evidence="2 4">Belongs to the bacterial solute-binding protein 3 family.</text>
</comment>
<dbReference type="GO" id="GO:0030313">
    <property type="term" value="C:cell envelope"/>
    <property type="evidence" value="ECO:0007669"/>
    <property type="project" value="UniProtKB-SubCell"/>
</dbReference>
<dbReference type="KEGG" id="aco:Amico_1383"/>
<dbReference type="eggNOG" id="COG0834">
    <property type="taxonomic scope" value="Bacteria"/>
</dbReference>
<dbReference type="STRING" id="572547.Amico_1383"/>
<dbReference type="SMART" id="SM00079">
    <property type="entry name" value="PBPe"/>
    <property type="match status" value="1"/>
</dbReference>
<name>D5EG18_AMICL</name>
<dbReference type="HOGENOM" id="CLU_019602_18_2_0"/>
<comment type="subcellular location">
    <subcellularLocation>
        <location evidence="1">Cell envelope</location>
    </subcellularLocation>
</comment>
<accession>D5EG18</accession>
<dbReference type="InterPro" id="IPR018313">
    <property type="entry name" value="SBP_3_CS"/>
</dbReference>
<dbReference type="PANTHER" id="PTHR35936:SF17">
    <property type="entry name" value="ARGININE-BINDING EXTRACELLULAR PROTEIN ARTP"/>
    <property type="match status" value="1"/>
</dbReference>
<feature type="domain" description="Ionotropic glutamate receptor C-terminal" evidence="7">
    <location>
        <begin position="30"/>
        <end position="251"/>
    </location>
</feature>
<evidence type="ECO:0000313" key="9">
    <source>
        <dbReference type="Proteomes" id="UP000002366"/>
    </source>
</evidence>
<dbReference type="CDD" id="cd00999">
    <property type="entry name" value="PBP2_ArtJ"/>
    <property type="match status" value="1"/>
</dbReference>
<dbReference type="InterPro" id="IPR001638">
    <property type="entry name" value="Solute-binding_3/MltF_N"/>
</dbReference>
<reference evidence="8 9" key="1">
    <citation type="journal article" date="2010" name="Stand. Genomic Sci.">
        <title>Complete genome sequence of Aminobacterium colombiense type strain (ALA-1).</title>
        <authorList>
            <person name="Chertkov O."/>
            <person name="Sikorski J."/>
            <person name="Brambilla E."/>
            <person name="Lapidus A."/>
            <person name="Copeland A."/>
            <person name="Glavina Del Rio T."/>
            <person name="Nolan M."/>
            <person name="Lucas S."/>
            <person name="Tice H."/>
            <person name="Cheng J.F."/>
            <person name="Han C."/>
            <person name="Detter J.C."/>
            <person name="Bruce D."/>
            <person name="Tapia R."/>
            <person name="Goodwin L."/>
            <person name="Pitluck S."/>
            <person name="Liolios K."/>
            <person name="Ivanova N."/>
            <person name="Mavromatis K."/>
            <person name="Ovchinnikova G."/>
            <person name="Pati A."/>
            <person name="Chen A."/>
            <person name="Palaniappan K."/>
            <person name="Land M."/>
            <person name="Hauser L."/>
            <person name="Chang Y.J."/>
            <person name="Jeffries C.D."/>
            <person name="Spring S."/>
            <person name="Rohde M."/>
            <person name="Goker M."/>
            <person name="Bristow J."/>
            <person name="Eisen J.A."/>
            <person name="Markowitz V."/>
            <person name="Hugenholtz P."/>
            <person name="Kyrpides N.C."/>
            <person name="Klenk H.P."/>
        </authorList>
    </citation>
    <scope>NUCLEOTIDE SEQUENCE [LARGE SCALE GENOMIC DNA]</scope>
    <source>
        <strain evidence="9">DSM 12261 / ALA-1</strain>
    </source>
</reference>
<dbReference type="OrthoDB" id="9774451at2"/>
<protein>
    <submittedName>
        <fullName evidence="8">Extracellular solute-binding protein family 3</fullName>
    </submittedName>
</protein>
<evidence type="ECO:0000313" key="8">
    <source>
        <dbReference type="EMBL" id="ADE57500.1"/>
    </source>
</evidence>
<dbReference type="GO" id="GO:0016020">
    <property type="term" value="C:membrane"/>
    <property type="evidence" value="ECO:0007669"/>
    <property type="project" value="InterPro"/>
</dbReference>
<dbReference type="Gene3D" id="3.40.190.10">
    <property type="entry name" value="Periplasmic binding protein-like II"/>
    <property type="match status" value="2"/>
</dbReference>
<evidence type="ECO:0000259" key="7">
    <source>
        <dbReference type="SMART" id="SM00079"/>
    </source>
</evidence>
<evidence type="ECO:0000259" key="6">
    <source>
        <dbReference type="SMART" id="SM00062"/>
    </source>
</evidence>
<evidence type="ECO:0000256" key="1">
    <source>
        <dbReference type="ARBA" id="ARBA00004196"/>
    </source>
</evidence>
<evidence type="ECO:0000256" key="3">
    <source>
        <dbReference type="ARBA" id="ARBA00022729"/>
    </source>
</evidence>
<dbReference type="Pfam" id="PF00497">
    <property type="entry name" value="SBP_bac_3"/>
    <property type="match status" value="1"/>
</dbReference>
<evidence type="ECO:0000256" key="4">
    <source>
        <dbReference type="RuleBase" id="RU003744"/>
    </source>
</evidence>
<organism evidence="8 9">
    <name type="scientific">Aminobacterium colombiense (strain DSM 12261 / ALA-1)</name>
    <dbReference type="NCBI Taxonomy" id="572547"/>
    <lineage>
        <taxon>Bacteria</taxon>
        <taxon>Thermotogati</taxon>
        <taxon>Synergistota</taxon>
        <taxon>Synergistia</taxon>
        <taxon>Synergistales</taxon>
        <taxon>Aminobacteriaceae</taxon>
        <taxon>Aminobacterium</taxon>
    </lineage>
</organism>
<feature type="chain" id="PRO_5003070642" evidence="5">
    <location>
        <begin position="23"/>
        <end position="251"/>
    </location>
</feature>
<feature type="domain" description="Solute-binding protein family 3/N-terminal" evidence="6">
    <location>
        <begin position="30"/>
        <end position="251"/>
    </location>
</feature>
<dbReference type="EMBL" id="CP001997">
    <property type="protein sequence ID" value="ADE57500.1"/>
    <property type="molecule type" value="Genomic_DNA"/>
</dbReference>
<dbReference type="PROSITE" id="PS01039">
    <property type="entry name" value="SBP_BACTERIAL_3"/>
    <property type="match status" value="1"/>
</dbReference>
<proteinExistence type="inferred from homology"/>
<evidence type="ECO:0000256" key="5">
    <source>
        <dbReference type="SAM" id="SignalP"/>
    </source>
</evidence>
<keyword evidence="3 5" id="KW-0732">Signal</keyword>
<gene>
    <name evidence="8" type="ordered locus">Amico_1383</name>
</gene>
<dbReference type="AlphaFoldDB" id="D5EG18"/>
<dbReference type="RefSeq" id="WP_013048763.1">
    <property type="nucleotide sequence ID" value="NC_014011.1"/>
</dbReference>
<dbReference type="Proteomes" id="UP000002366">
    <property type="component" value="Chromosome"/>
</dbReference>
<dbReference type="SUPFAM" id="SSF53850">
    <property type="entry name" value="Periplasmic binding protein-like II"/>
    <property type="match status" value="1"/>
</dbReference>
<dbReference type="GO" id="GO:0015276">
    <property type="term" value="F:ligand-gated monoatomic ion channel activity"/>
    <property type="evidence" value="ECO:0007669"/>
    <property type="project" value="InterPro"/>
</dbReference>
<dbReference type="InterPro" id="IPR001320">
    <property type="entry name" value="Iontro_rcpt_C"/>
</dbReference>
<feature type="signal peptide" evidence="5">
    <location>
        <begin position="1"/>
        <end position="22"/>
    </location>
</feature>
<keyword evidence="9" id="KW-1185">Reference proteome</keyword>
<evidence type="ECO:0000256" key="2">
    <source>
        <dbReference type="ARBA" id="ARBA00010333"/>
    </source>
</evidence>
<dbReference type="SMART" id="SM00062">
    <property type="entry name" value="PBPb"/>
    <property type="match status" value="1"/>
</dbReference>
<dbReference type="PANTHER" id="PTHR35936">
    <property type="entry name" value="MEMBRANE-BOUND LYTIC MUREIN TRANSGLYCOSYLASE F"/>
    <property type="match status" value="1"/>
</dbReference>
<sequence length="251" mass="27905">MKKLVVLLAFIFVFVSAAGAMAESALDKDVIRVGTESTFRPFEFRNVKNEVVGFDIDLINMVAEKLGKKVEIVDAAFDSLIPSLLTKKIDIIAAGMSATEERAKRVSFSHVYYITPSAVVVKAEETGITAEEDLKGKIATVQMGTIQDVYVTQLDLKEVKRFAKTDDAFREVLLGRADFAVVDGTVTKENLKENKDFTGTLKQVFELRIDKGMALALRKDDPQFLEAVNKALDELKESGTLAELEKKWMEE</sequence>